<accession>A0A1R1C566</accession>
<keyword evidence="1" id="KW-0472">Membrane</keyword>
<dbReference type="AlphaFoldDB" id="A0A1R1C566"/>
<proteinExistence type="predicted"/>
<organism evidence="2 3">
    <name type="scientific">Paenibacillus amylolyticus</name>
    <dbReference type="NCBI Taxonomy" id="1451"/>
    <lineage>
        <taxon>Bacteria</taxon>
        <taxon>Bacillati</taxon>
        <taxon>Bacillota</taxon>
        <taxon>Bacilli</taxon>
        <taxon>Bacillales</taxon>
        <taxon>Paenibacillaceae</taxon>
        <taxon>Paenibacillus</taxon>
    </lineage>
</organism>
<keyword evidence="1" id="KW-1133">Transmembrane helix</keyword>
<evidence type="ECO:0000256" key="1">
    <source>
        <dbReference type="SAM" id="Phobius"/>
    </source>
</evidence>
<comment type="caution">
    <text evidence="2">The sequence shown here is derived from an EMBL/GenBank/DDBJ whole genome shotgun (WGS) entry which is preliminary data.</text>
</comment>
<feature type="transmembrane region" description="Helical" evidence="1">
    <location>
        <begin position="18"/>
        <end position="35"/>
    </location>
</feature>
<evidence type="ECO:0000313" key="3">
    <source>
        <dbReference type="Proteomes" id="UP000187134"/>
    </source>
</evidence>
<dbReference type="Proteomes" id="UP000187134">
    <property type="component" value="Unassembled WGS sequence"/>
</dbReference>
<sequence>MKKDKAKEQRDFPEKKDLFYIIFFLVVVVVVLFVVKFEDPKFLVDQLSLGATLFSILLAVMAILISFIQSSESSKQSMQITKEISDQSGKIGTLSDQYAKFIEEQRKSSEETGEKVLETLEKSQDISPETKKEVETVIAEAKLKQNDAILDFESNFIHNINNISFNKYNKIEYDFLFNFIREHYDGSINVDVIKNDFEKYIGYRIKHSNLMLYLGRMEKKGFGKVSFRDNNGRTEMVFHLE</sequence>
<evidence type="ECO:0000313" key="2">
    <source>
        <dbReference type="EMBL" id="OMF17224.1"/>
    </source>
</evidence>
<dbReference type="EMBL" id="MRTJ01000001">
    <property type="protein sequence ID" value="OMF17224.1"/>
    <property type="molecule type" value="Genomic_DNA"/>
</dbReference>
<dbReference type="RefSeq" id="WP_076330588.1">
    <property type="nucleotide sequence ID" value="NZ_MRTJ01000001.1"/>
</dbReference>
<feature type="transmembrane region" description="Helical" evidence="1">
    <location>
        <begin position="47"/>
        <end position="68"/>
    </location>
</feature>
<name>A0A1R1C566_PAEAM</name>
<protein>
    <submittedName>
        <fullName evidence="2">Uncharacterized protein</fullName>
    </submittedName>
</protein>
<keyword evidence="1" id="KW-0812">Transmembrane</keyword>
<gene>
    <name evidence="2" type="ORF">BK131_04470</name>
</gene>
<reference evidence="2 3" key="1">
    <citation type="submission" date="2016-11" db="EMBL/GenBank/DDBJ databases">
        <title>Paenibacillus species isolates.</title>
        <authorList>
            <person name="Beno S.M."/>
        </authorList>
    </citation>
    <scope>NUCLEOTIDE SEQUENCE [LARGE SCALE GENOMIC DNA]</scope>
    <source>
        <strain evidence="2 3">FSL H8-0246</strain>
    </source>
</reference>